<dbReference type="InterPro" id="IPR033412">
    <property type="entry name" value="PFOR_II"/>
</dbReference>
<evidence type="ECO:0000313" key="4">
    <source>
        <dbReference type="EMBL" id="PIP19308.1"/>
    </source>
</evidence>
<evidence type="ECO:0000256" key="1">
    <source>
        <dbReference type="ARBA" id="ARBA00023002"/>
    </source>
</evidence>
<accession>A0A2G9YJ93</accession>
<comment type="caution">
    <text evidence="4">The sequence shown here is derived from an EMBL/GenBank/DDBJ whole genome shotgun (WGS) entry which is preliminary data.</text>
</comment>
<gene>
    <name evidence="4" type="primary">porA</name>
    <name evidence="4" type="ORF">COX41_03585</name>
</gene>
<keyword evidence="1" id="KW-0560">Oxidoreductase</keyword>
<dbReference type="SUPFAM" id="SSF52518">
    <property type="entry name" value="Thiamin diphosphate-binding fold (THDP-binding)"/>
    <property type="match status" value="1"/>
</dbReference>
<dbReference type="GO" id="GO:0019752">
    <property type="term" value="P:carboxylic acid metabolic process"/>
    <property type="evidence" value="ECO:0007669"/>
    <property type="project" value="UniProtKB-ARBA"/>
</dbReference>
<protein>
    <submittedName>
        <fullName evidence="4">Pyruvate ferredoxin oxidoreductase</fullName>
    </submittedName>
</protein>
<proteinExistence type="predicted"/>
<dbReference type="Proteomes" id="UP000231292">
    <property type="component" value="Unassembled WGS sequence"/>
</dbReference>
<dbReference type="CDD" id="cd07034">
    <property type="entry name" value="TPP_PYR_PFOR_IOR-alpha_like"/>
    <property type="match status" value="1"/>
</dbReference>
<dbReference type="AlphaFoldDB" id="A0A2G9YJ93"/>
<dbReference type="Gene3D" id="3.40.50.970">
    <property type="match status" value="1"/>
</dbReference>
<dbReference type="Pfam" id="PF17147">
    <property type="entry name" value="PFOR_II"/>
    <property type="match status" value="1"/>
</dbReference>
<evidence type="ECO:0000313" key="5">
    <source>
        <dbReference type="Proteomes" id="UP000231292"/>
    </source>
</evidence>
<dbReference type="Gene3D" id="3.40.50.920">
    <property type="match status" value="1"/>
</dbReference>
<keyword evidence="4" id="KW-0670">Pyruvate</keyword>
<dbReference type="InterPro" id="IPR009014">
    <property type="entry name" value="Transketo_C/PFOR_II"/>
</dbReference>
<dbReference type="SUPFAM" id="SSF52922">
    <property type="entry name" value="TK C-terminal domain-like"/>
    <property type="match status" value="1"/>
</dbReference>
<reference evidence="4 5" key="1">
    <citation type="submission" date="2017-09" db="EMBL/GenBank/DDBJ databases">
        <title>Depth-based differentiation of microbial function through sediment-hosted aquifers and enrichment of novel symbionts in the deep terrestrial subsurface.</title>
        <authorList>
            <person name="Probst A.J."/>
            <person name="Ladd B."/>
            <person name="Jarett J.K."/>
            <person name="Geller-Mcgrath D.E."/>
            <person name="Sieber C.M."/>
            <person name="Emerson J.B."/>
            <person name="Anantharaman K."/>
            <person name="Thomas B.C."/>
            <person name="Malmstrom R."/>
            <person name="Stieglmeier M."/>
            <person name="Klingl A."/>
            <person name="Woyke T."/>
            <person name="Ryan C.M."/>
            <person name="Banfield J.F."/>
        </authorList>
    </citation>
    <scope>NUCLEOTIDE SEQUENCE [LARGE SCALE GENOMIC DNA]</scope>
    <source>
        <strain evidence="4">CG23_combo_of_CG06-09_8_20_14_all_41_10</strain>
    </source>
</reference>
<sequence length="393" mass="43260">MKEFLEGSQAIAEVIKLCRPGVISAYPITPQTHIVEGLAKMCADGELDSQFVNVESEHSAASVVLGAVATGVRAYTATSSQGLFYMAEVLYNISGMRLPVIMTVAARSISAPINIWNDHQDVVSLRDAGWIQLHAEDIQEAADLHLIAYRLGEDKTMMLPVMVCMDGFILTHGVETVNMPIQEEVDKFLPAYNPPYKLDVTNPMTLGPLVDPDYYMEARFALNETHKEALALIPKITAEFAKVFGRNYNGLIEGYQLNDAERVIVAMGSVCGTIKEVVDELKKKGKKVGLLKITSLRPFPAMHIYQALKNIPKVAVIDRALSIGSFAPLSAEVKAVFFGKPKRPKAVSSFIVGLGGRDITKDSIKEIFRLLTGKEKQGEFIDLKPELLKESYE</sequence>
<dbReference type="PANTHER" id="PTHR32154:SF0">
    <property type="entry name" value="PYRUVATE-FLAVODOXIN OXIDOREDUCTASE-RELATED"/>
    <property type="match status" value="1"/>
</dbReference>
<dbReference type="PANTHER" id="PTHR32154">
    <property type="entry name" value="PYRUVATE-FLAVODOXIN OXIDOREDUCTASE-RELATED"/>
    <property type="match status" value="1"/>
</dbReference>
<dbReference type="InterPro" id="IPR050722">
    <property type="entry name" value="Pyruvate:ferred/Flavod_OxRd"/>
</dbReference>
<feature type="domain" description="Pyruvate flavodoxin/ferredoxin oxidoreductase pyrimidine binding" evidence="2">
    <location>
        <begin position="14"/>
        <end position="231"/>
    </location>
</feature>
<dbReference type="EMBL" id="PCRK01000087">
    <property type="protein sequence ID" value="PIP19308.1"/>
    <property type="molecule type" value="Genomic_DNA"/>
</dbReference>
<evidence type="ECO:0000259" key="2">
    <source>
        <dbReference type="Pfam" id="PF01855"/>
    </source>
</evidence>
<dbReference type="InterPro" id="IPR002880">
    <property type="entry name" value="Pyrv_Fd/Flavodoxin_OxRdtase_N"/>
</dbReference>
<name>A0A2G9YJ93_9BACT</name>
<evidence type="ECO:0000259" key="3">
    <source>
        <dbReference type="Pfam" id="PF17147"/>
    </source>
</evidence>
<feature type="domain" description="Pyruvate:ferredoxin oxidoreductase core" evidence="3">
    <location>
        <begin position="260"/>
        <end position="363"/>
    </location>
</feature>
<dbReference type="FunFam" id="3.40.50.920:FF:000010">
    <property type="entry name" value="Pyruvate ferredoxin oxidoreductase, alpha subunit"/>
    <property type="match status" value="1"/>
</dbReference>
<dbReference type="GO" id="GO:0006979">
    <property type="term" value="P:response to oxidative stress"/>
    <property type="evidence" value="ECO:0007669"/>
    <property type="project" value="TreeGrafter"/>
</dbReference>
<dbReference type="Pfam" id="PF01855">
    <property type="entry name" value="POR_N"/>
    <property type="match status" value="1"/>
</dbReference>
<dbReference type="InterPro" id="IPR029061">
    <property type="entry name" value="THDP-binding"/>
</dbReference>
<dbReference type="FunFam" id="3.40.50.970:FF:000012">
    <property type="entry name" value="Pyruvate:ferredoxin (Flavodoxin) oxidoreductase"/>
    <property type="match status" value="1"/>
</dbReference>
<organism evidence="4 5">
    <name type="scientific">Candidatus Sherwoodlollariibacterium unditelluris</name>
    <dbReference type="NCBI Taxonomy" id="1974757"/>
    <lineage>
        <taxon>Bacteria</taxon>
        <taxon>Pseudomonadati</taxon>
        <taxon>Candidatus Omnitrophota</taxon>
        <taxon>Candidatus Sherwoodlollariibacterium</taxon>
    </lineage>
</organism>
<dbReference type="GO" id="GO:0016903">
    <property type="term" value="F:oxidoreductase activity, acting on the aldehyde or oxo group of donors"/>
    <property type="evidence" value="ECO:0007669"/>
    <property type="project" value="UniProtKB-ARBA"/>
</dbReference>